<keyword evidence="1" id="KW-0472">Membrane</keyword>
<dbReference type="PANTHER" id="PTHR31414">
    <property type="entry name" value="TRANSMEMBRANE PROTEIN DDB_G0292058"/>
    <property type="match status" value="1"/>
</dbReference>
<dbReference type="InterPro" id="IPR040283">
    <property type="entry name" value="DDB_G0292058-like"/>
</dbReference>
<organism evidence="2 3">
    <name type="scientific">Oldenlandia corymbosa var. corymbosa</name>
    <dbReference type="NCBI Taxonomy" id="529605"/>
    <lineage>
        <taxon>Eukaryota</taxon>
        <taxon>Viridiplantae</taxon>
        <taxon>Streptophyta</taxon>
        <taxon>Embryophyta</taxon>
        <taxon>Tracheophyta</taxon>
        <taxon>Spermatophyta</taxon>
        <taxon>Magnoliopsida</taxon>
        <taxon>eudicotyledons</taxon>
        <taxon>Gunneridae</taxon>
        <taxon>Pentapetalae</taxon>
        <taxon>asterids</taxon>
        <taxon>lamiids</taxon>
        <taxon>Gentianales</taxon>
        <taxon>Rubiaceae</taxon>
        <taxon>Rubioideae</taxon>
        <taxon>Spermacoceae</taxon>
        <taxon>Hedyotis-Oldenlandia complex</taxon>
        <taxon>Oldenlandia</taxon>
    </lineage>
</organism>
<dbReference type="AlphaFoldDB" id="A0AAV1D0J3"/>
<evidence type="ECO:0000313" key="3">
    <source>
        <dbReference type="Proteomes" id="UP001161247"/>
    </source>
</evidence>
<evidence type="ECO:0000313" key="2">
    <source>
        <dbReference type="EMBL" id="CAI9100926.1"/>
    </source>
</evidence>
<dbReference type="GO" id="GO:0005886">
    <property type="term" value="C:plasma membrane"/>
    <property type="evidence" value="ECO:0007669"/>
    <property type="project" value="TreeGrafter"/>
</dbReference>
<gene>
    <name evidence="2" type="ORF">OLC1_LOCUS10634</name>
</gene>
<keyword evidence="3" id="KW-1185">Reference proteome</keyword>
<dbReference type="EMBL" id="OX459120">
    <property type="protein sequence ID" value="CAI9100926.1"/>
    <property type="molecule type" value="Genomic_DNA"/>
</dbReference>
<dbReference type="PANTHER" id="PTHR31414:SF15">
    <property type="entry name" value="PLASMA MEMBRANE FUSION PROTEIN"/>
    <property type="match status" value="1"/>
</dbReference>
<accession>A0AAV1D0J3</accession>
<keyword evidence="1" id="KW-1133">Transmembrane helix</keyword>
<feature type="transmembrane region" description="Helical" evidence="1">
    <location>
        <begin position="276"/>
        <end position="297"/>
    </location>
</feature>
<feature type="transmembrane region" description="Helical" evidence="1">
    <location>
        <begin position="12"/>
        <end position="34"/>
    </location>
</feature>
<dbReference type="Proteomes" id="UP001161247">
    <property type="component" value="Chromosome 3"/>
</dbReference>
<feature type="transmembrane region" description="Helical" evidence="1">
    <location>
        <begin position="247"/>
        <end position="269"/>
    </location>
</feature>
<feature type="transmembrane region" description="Helical" evidence="1">
    <location>
        <begin position="132"/>
        <end position="154"/>
    </location>
</feature>
<keyword evidence="1" id="KW-0812">Transmembrane</keyword>
<protein>
    <submittedName>
        <fullName evidence="2">OLC1v1038117C1</fullName>
    </submittedName>
</protein>
<feature type="transmembrane region" description="Helical" evidence="1">
    <location>
        <begin position="483"/>
        <end position="506"/>
    </location>
</feature>
<proteinExistence type="predicted"/>
<name>A0AAV1D0J3_OLDCO</name>
<dbReference type="GO" id="GO:0009506">
    <property type="term" value="C:plasmodesma"/>
    <property type="evidence" value="ECO:0007669"/>
    <property type="project" value="TreeGrafter"/>
</dbReference>
<evidence type="ECO:0000256" key="1">
    <source>
        <dbReference type="SAM" id="Phobius"/>
    </source>
</evidence>
<sequence length="535" mass="59714">MIRCLKSTNPFIIISLFPLCFVLIVLALCNPTFANSLDHFQDAKIPEFLDANTPHPPGNVEPNTRRIAAENAQNTNSTYLILAADRTHRRDPSDDFNFYTGGWNITDPHYLFVSGYNPFLEKKKTYGYSKTAYAISVICLTLFTLAAVGGFASLHVGQKRFQDSIVDTVAFVLHQADTVIVKLKDLVDNLLAARNSNVGQSIMPRELQANIDDIQKRINDVSGQFRNVTQTNSDDIRQFLNPLRLTLIVFSTALLVLAFLGYLCSIFGLQCIVHCLVIFGWILVALTFILSGVFLLVHNVVADTCVAMGEWLQNPDAHSALESIIPKVDNKTAQDIFLVTKGVTFGLITMINVQISNVSNVDMPPNAGPLFYNQSGPLVPLLCNPYDENLKETKCASGEVSFDNASQVWNNYVCKTAASGNCATRGRITPNGYNEMMTTVNVSHTLYTDMPFVVDLIDSAYLKELFGEIKKDYCPNLERYTKWMYVGFTTSSAAVMMSLILWIIYARERRHRKYTKKVNNARSSAGVPLGYRQNP</sequence>
<reference evidence="2" key="1">
    <citation type="submission" date="2023-03" db="EMBL/GenBank/DDBJ databases">
        <authorList>
            <person name="Julca I."/>
        </authorList>
    </citation>
    <scope>NUCLEOTIDE SEQUENCE</scope>
</reference>